<organism evidence="3 4">
    <name type="scientific">Heligmosomoides polygyrus</name>
    <name type="common">Parasitic roundworm</name>
    <dbReference type="NCBI Taxonomy" id="6339"/>
    <lineage>
        <taxon>Eukaryota</taxon>
        <taxon>Metazoa</taxon>
        <taxon>Ecdysozoa</taxon>
        <taxon>Nematoda</taxon>
        <taxon>Chromadorea</taxon>
        <taxon>Rhabditida</taxon>
        <taxon>Rhabditina</taxon>
        <taxon>Rhabditomorpha</taxon>
        <taxon>Strongyloidea</taxon>
        <taxon>Heligmosomidae</taxon>
        <taxon>Heligmosomoides</taxon>
    </lineage>
</organism>
<evidence type="ECO:0000313" key="3">
    <source>
        <dbReference type="Proteomes" id="UP000050761"/>
    </source>
</evidence>
<evidence type="ECO:0000313" key="2">
    <source>
        <dbReference type="EMBL" id="VDO93368.1"/>
    </source>
</evidence>
<reference evidence="2 3" key="1">
    <citation type="submission" date="2018-11" db="EMBL/GenBank/DDBJ databases">
        <authorList>
            <consortium name="Pathogen Informatics"/>
        </authorList>
    </citation>
    <scope>NUCLEOTIDE SEQUENCE [LARGE SCALE GENOMIC DNA]</scope>
</reference>
<dbReference type="EMBL" id="UZAH01027615">
    <property type="protein sequence ID" value="VDO93368.1"/>
    <property type="molecule type" value="Genomic_DNA"/>
</dbReference>
<dbReference type="Proteomes" id="UP000050761">
    <property type="component" value="Unassembled WGS sequence"/>
</dbReference>
<feature type="region of interest" description="Disordered" evidence="1">
    <location>
        <begin position="207"/>
        <end position="226"/>
    </location>
</feature>
<dbReference type="OrthoDB" id="5905111at2759"/>
<feature type="region of interest" description="Disordered" evidence="1">
    <location>
        <begin position="174"/>
        <end position="201"/>
    </location>
</feature>
<proteinExistence type="predicted"/>
<accession>A0A3P8CZ46</accession>
<reference evidence="4" key="2">
    <citation type="submission" date="2019-09" db="UniProtKB">
        <authorList>
            <consortium name="WormBaseParasite"/>
        </authorList>
    </citation>
    <scope>IDENTIFICATION</scope>
</reference>
<dbReference type="WBParaSite" id="HPBE_0001273201-mRNA-1">
    <property type="protein sequence ID" value="HPBE_0001273201-mRNA-1"/>
    <property type="gene ID" value="HPBE_0001273201"/>
</dbReference>
<accession>A0A183FWD3</accession>
<keyword evidence="3" id="KW-1185">Reference proteome</keyword>
<name>A0A183FWD3_HELPZ</name>
<evidence type="ECO:0000313" key="4">
    <source>
        <dbReference type="WBParaSite" id="HPBE_0001273201-mRNA-1"/>
    </source>
</evidence>
<dbReference type="AlphaFoldDB" id="A0A183FWD3"/>
<protein>
    <submittedName>
        <fullName evidence="4">ING domain-containing protein</fullName>
    </submittedName>
</protein>
<evidence type="ECO:0000256" key="1">
    <source>
        <dbReference type="SAM" id="MobiDB-lite"/>
    </source>
</evidence>
<gene>
    <name evidence="2" type="ORF">HPBE_LOCUS12733</name>
</gene>
<sequence length="327" mass="37176">MEKILRYANQFLPLDSVNRLKIENSAEYKFRKISVDNVTNTVKKNLKKLDEAIDDMEFELGQVEKFLNDEKLCFQEIKNLLASLNQKTIAFAPLRYKNSRAYSPDPALSKIKSSAIENIKKPKAKVDEKGSGSDTAAAEVKPLTDEEYLEWLIQENSAPCEDCGYTEAVSSDEEGVLKAKRQRLEDKSGKGASATSDNPEKVIEIKGQTHIPEEDAPQTQPTSEHDRRRLLEQELNQLRFSLEYLPKRRIGESLKDVDPHVTCCFCKEVRWHYTDSCPVITSGDERWRFVREISSANTVFVLMDQRAATRVRNASIAASSKRLLSVI</sequence>